<evidence type="ECO:0000259" key="1">
    <source>
        <dbReference type="Pfam" id="PF01636"/>
    </source>
</evidence>
<dbReference type="EMBL" id="QFPW01000006">
    <property type="protein sequence ID" value="PZQ49811.1"/>
    <property type="molecule type" value="Genomic_DNA"/>
</dbReference>
<dbReference type="InterPro" id="IPR002575">
    <property type="entry name" value="Aminoglycoside_PTrfase"/>
</dbReference>
<dbReference type="Pfam" id="PF01636">
    <property type="entry name" value="APH"/>
    <property type="match status" value="1"/>
</dbReference>
<accession>A0A2W5N8N4</accession>
<protein>
    <submittedName>
        <fullName evidence="2">Aminoglycoside phosphotransferase</fullName>
    </submittedName>
</protein>
<sequence>MSRETEITGFLAGTDWRAARRAPLAGDASARRYERLTGGPRRAILMDVPPESGLDTTPFLAVADWLRRHGLSAPEILAAAPGPGLALLEDFGDDLVATLCARDPGLEPGLYDAAIDTLARMQELSWAGAAGWTPPPYDMAILMREARLAVEWYLPAVTGAPVPSDLAAEYDALCAAAFAPLLPESTVPIYRDYHAENLVWLPERAGVARIGLLDFQDMLIGHPAYDFVSLVRDARRDIGPALAERARARYLARTGRDAEGFDRAAHVLSAQRNLKILGLFTRLCRRDGKPRYLDYLPRVWTYLEGDLAHPALGPLRGFVARHLPAPDAAARARIARVAA</sequence>
<dbReference type="Proteomes" id="UP000249185">
    <property type="component" value="Unassembled WGS sequence"/>
</dbReference>
<keyword evidence="2" id="KW-0808">Transferase</keyword>
<comment type="caution">
    <text evidence="2">The sequence shown here is derived from an EMBL/GenBank/DDBJ whole genome shotgun (WGS) entry which is preliminary data.</text>
</comment>
<dbReference type="AlphaFoldDB" id="A0A2W5N8N4"/>
<reference evidence="2 3" key="1">
    <citation type="submission" date="2017-08" db="EMBL/GenBank/DDBJ databases">
        <title>Infants hospitalized years apart are colonized by the same room-sourced microbial strains.</title>
        <authorList>
            <person name="Brooks B."/>
            <person name="Olm M.R."/>
            <person name="Firek B.A."/>
            <person name="Baker R."/>
            <person name="Thomas B.C."/>
            <person name="Morowitz M.J."/>
            <person name="Banfield J.F."/>
        </authorList>
    </citation>
    <scope>NUCLEOTIDE SEQUENCE [LARGE SCALE GENOMIC DNA]</scope>
    <source>
        <strain evidence="2">S2_005_002_R2_34</strain>
    </source>
</reference>
<dbReference type="Gene3D" id="3.30.200.20">
    <property type="entry name" value="Phosphorylase Kinase, domain 1"/>
    <property type="match status" value="1"/>
</dbReference>
<proteinExistence type="predicted"/>
<name>A0A2W5N8N4_RHOSU</name>
<evidence type="ECO:0000313" key="3">
    <source>
        <dbReference type="Proteomes" id="UP000249185"/>
    </source>
</evidence>
<dbReference type="SUPFAM" id="SSF56112">
    <property type="entry name" value="Protein kinase-like (PK-like)"/>
    <property type="match status" value="1"/>
</dbReference>
<gene>
    <name evidence="2" type="ORF">DI556_10110</name>
</gene>
<dbReference type="InterPro" id="IPR011009">
    <property type="entry name" value="Kinase-like_dom_sf"/>
</dbReference>
<evidence type="ECO:0000313" key="2">
    <source>
        <dbReference type="EMBL" id="PZQ49811.1"/>
    </source>
</evidence>
<dbReference type="GO" id="GO:0016740">
    <property type="term" value="F:transferase activity"/>
    <property type="evidence" value="ECO:0007669"/>
    <property type="project" value="UniProtKB-KW"/>
</dbReference>
<organism evidence="2 3">
    <name type="scientific">Rhodovulum sulfidophilum</name>
    <name type="common">Rhodobacter sulfidophilus</name>
    <dbReference type="NCBI Taxonomy" id="35806"/>
    <lineage>
        <taxon>Bacteria</taxon>
        <taxon>Pseudomonadati</taxon>
        <taxon>Pseudomonadota</taxon>
        <taxon>Alphaproteobacteria</taxon>
        <taxon>Rhodobacterales</taxon>
        <taxon>Paracoccaceae</taxon>
        <taxon>Rhodovulum</taxon>
    </lineage>
</organism>
<feature type="domain" description="Aminoglycoside phosphotransferase" evidence="1">
    <location>
        <begin position="23"/>
        <end position="256"/>
    </location>
</feature>
<dbReference type="Gene3D" id="3.90.1200.10">
    <property type="match status" value="1"/>
</dbReference>